<dbReference type="AlphaFoldDB" id="A0A6J7RUM7"/>
<dbReference type="PROSITE" id="PS01196">
    <property type="entry name" value="PEPT_TRNA_HYDROL_2"/>
    <property type="match status" value="1"/>
</dbReference>
<dbReference type="Gene3D" id="3.40.50.1470">
    <property type="entry name" value="Peptidyl-tRNA hydrolase"/>
    <property type="match status" value="1"/>
</dbReference>
<dbReference type="InterPro" id="IPR036416">
    <property type="entry name" value="Pept_tRNA_hydro_sf"/>
</dbReference>
<evidence type="ECO:0000313" key="6">
    <source>
        <dbReference type="EMBL" id="CAB4719739.1"/>
    </source>
</evidence>
<reference evidence="8" key="1">
    <citation type="submission" date="2020-05" db="EMBL/GenBank/DDBJ databases">
        <authorList>
            <person name="Chiriac C."/>
            <person name="Salcher M."/>
            <person name="Ghai R."/>
            <person name="Kavagutti S V."/>
        </authorList>
    </citation>
    <scope>NUCLEOTIDE SEQUENCE</scope>
</reference>
<keyword evidence="4" id="KW-0694">RNA-binding</keyword>
<dbReference type="PANTHER" id="PTHR17224:SF1">
    <property type="entry name" value="PEPTIDYL-TRNA HYDROLASE"/>
    <property type="match status" value="1"/>
</dbReference>
<dbReference type="EMBL" id="CAFBPS010000090">
    <property type="protein sequence ID" value="CAB5032515.1"/>
    <property type="molecule type" value="Genomic_DNA"/>
</dbReference>
<dbReference type="EMBL" id="CAFBLJ010000162">
    <property type="protein sequence ID" value="CAB4883185.1"/>
    <property type="molecule type" value="Genomic_DNA"/>
</dbReference>
<sequence length="210" mass="22375">MGLFGRSGKEVARSGSNASTFDALVIGLGNPGKQYARSRHNVGEEVVVELARRHNESLRASRDSALVAEVRLAGGKRAVLAFPTTFMNESGQAVSKLMRRYGFKSVDALIVIQDELDLEPGTVRIKKGGGLGGHNGLRSITSHVGTQEFIRVRLGVGKPSNKEQGANHVLSKVPAAERQTLDVAVNVAADAIVKIIIDGVDAAMNMYNSL</sequence>
<evidence type="ECO:0000256" key="1">
    <source>
        <dbReference type="ARBA" id="ARBA00013260"/>
    </source>
</evidence>
<dbReference type="HAMAP" id="MF_00083">
    <property type="entry name" value="Pept_tRNA_hydro_bact"/>
    <property type="match status" value="1"/>
</dbReference>
<dbReference type="NCBIfam" id="TIGR00447">
    <property type="entry name" value="pth"/>
    <property type="match status" value="1"/>
</dbReference>
<evidence type="ECO:0000313" key="8">
    <source>
        <dbReference type="EMBL" id="CAB5032515.1"/>
    </source>
</evidence>
<keyword evidence="2" id="KW-0820">tRNA-binding</keyword>
<evidence type="ECO:0000256" key="5">
    <source>
        <dbReference type="ARBA" id="ARBA00038063"/>
    </source>
</evidence>
<dbReference type="GO" id="GO:0004045">
    <property type="term" value="F:peptidyl-tRNA hydrolase activity"/>
    <property type="evidence" value="ECO:0007669"/>
    <property type="project" value="UniProtKB-EC"/>
</dbReference>
<evidence type="ECO:0000256" key="3">
    <source>
        <dbReference type="ARBA" id="ARBA00022801"/>
    </source>
</evidence>
<evidence type="ECO:0000313" key="7">
    <source>
        <dbReference type="EMBL" id="CAB4883185.1"/>
    </source>
</evidence>
<dbReference type="EMBL" id="CAEZYH010000033">
    <property type="protein sequence ID" value="CAB4719739.1"/>
    <property type="molecule type" value="Genomic_DNA"/>
</dbReference>
<organism evidence="8">
    <name type="scientific">freshwater metagenome</name>
    <dbReference type="NCBI Taxonomy" id="449393"/>
    <lineage>
        <taxon>unclassified sequences</taxon>
        <taxon>metagenomes</taxon>
        <taxon>ecological metagenomes</taxon>
    </lineage>
</organism>
<gene>
    <name evidence="6" type="ORF">UFOPK2658_00935</name>
    <name evidence="7" type="ORF">UFOPK3304_01846</name>
    <name evidence="8" type="ORF">UFOPK4134_01149</name>
</gene>
<accession>A0A6J7RUM7</accession>
<dbReference type="Pfam" id="PF01195">
    <property type="entry name" value="Pept_tRNA_hydro"/>
    <property type="match status" value="1"/>
</dbReference>
<dbReference type="GO" id="GO:0000049">
    <property type="term" value="F:tRNA binding"/>
    <property type="evidence" value="ECO:0007669"/>
    <property type="project" value="UniProtKB-KW"/>
</dbReference>
<dbReference type="PANTHER" id="PTHR17224">
    <property type="entry name" value="PEPTIDYL-TRNA HYDROLASE"/>
    <property type="match status" value="1"/>
</dbReference>
<dbReference type="InterPro" id="IPR001328">
    <property type="entry name" value="Pept_tRNA_hydro"/>
</dbReference>
<protein>
    <recommendedName>
        <fullName evidence="1">peptidyl-tRNA hydrolase</fullName>
        <ecNumber evidence="1">3.1.1.29</ecNumber>
    </recommendedName>
</protein>
<dbReference type="FunFam" id="3.40.50.1470:FF:000001">
    <property type="entry name" value="Peptidyl-tRNA hydrolase"/>
    <property type="match status" value="1"/>
</dbReference>
<dbReference type="InterPro" id="IPR018171">
    <property type="entry name" value="Pept_tRNA_hydro_CS"/>
</dbReference>
<name>A0A6J7RUM7_9ZZZZ</name>
<keyword evidence="3" id="KW-0378">Hydrolase</keyword>
<dbReference type="EC" id="3.1.1.29" evidence="1"/>
<comment type="similarity">
    <text evidence="5">Belongs to the PTH family.</text>
</comment>
<proteinExistence type="inferred from homology"/>
<evidence type="ECO:0000256" key="2">
    <source>
        <dbReference type="ARBA" id="ARBA00022555"/>
    </source>
</evidence>
<evidence type="ECO:0000256" key="4">
    <source>
        <dbReference type="ARBA" id="ARBA00022884"/>
    </source>
</evidence>
<dbReference type="CDD" id="cd00462">
    <property type="entry name" value="PTH"/>
    <property type="match status" value="1"/>
</dbReference>
<dbReference type="SUPFAM" id="SSF53178">
    <property type="entry name" value="Peptidyl-tRNA hydrolase-like"/>
    <property type="match status" value="1"/>
</dbReference>